<keyword evidence="1" id="KW-0728">SH3 domain</keyword>
<evidence type="ECO:0000256" key="1">
    <source>
        <dbReference type="ARBA" id="ARBA00022443"/>
    </source>
</evidence>
<dbReference type="InterPro" id="IPR001452">
    <property type="entry name" value="SH3_domain"/>
</dbReference>
<dbReference type="Pfam" id="PF07653">
    <property type="entry name" value="SH3_2"/>
    <property type="match status" value="2"/>
</dbReference>
<proteinExistence type="predicted"/>
<evidence type="ECO:0000259" key="2">
    <source>
        <dbReference type="Pfam" id="PF07653"/>
    </source>
</evidence>
<keyword evidence="4" id="KW-1185">Reference proteome</keyword>
<sequence length="111" mass="12825">MRARLRRDYRPQHRDPIAFTAGERLVLGTRDTEWPEFLWATDPRGKSGWVHQDRLDGDLAVRDYDARELSANAGDVVRLLEAAGGWWWAENIIGETGWLPDRDLDIEPVIE</sequence>
<dbReference type="Gene3D" id="2.30.30.40">
    <property type="entry name" value="SH3 Domains"/>
    <property type="match status" value="1"/>
</dbReference>
<name>A0A5C4RS38_9GAMM</name>
<dbReference type="Proteomes" id="UP000305760">
    <property type="component" value="Unassembled WGS sequence"/>
</dbReference>
<organism evidence="3 4">
    <name type="scientific">Arenimonas terrae</name>
    <dbReference type="NCBI Taxonomy" id="2546226"/>
    <lineage>
        <taxon>Bacteria</taxon>
        <taxon>Pseudomonadati</taxon>
        <taxon>Pseudomonadota</taxon>
        <taxon>Gammaproteobacteria</taxon>
        <taxon>Lysobacterales</taxon>
        <taxon>Lysobacteraceae</taxon>
        <taxon>Arenimonas</taxon>
    </lineage>
</organism>
<accession>A0A5C4RS38</accession>
<dbReference type="EMBL" id="SMDR01000002">
    <property type="protein sequence ID" value="TNJ33878.1"/>
    <property type="molecule type" value="Genomic_DNA"/>
</dbReference>
<feature type="domain" description="SH3" evidence="2">
    <location>
        <begin position="3"/>
        <end position="53"/>
    </location>
</feature>
<evidence type="ECO:0000313" key="3">
    <source>
        <dbReference type="EMBL" id="TNJ33878.1"/>
    </source>
</evidence>
<dbReference type="InterPro" id="IPR036028">
    <property type="entry name" value="SH3-like_dom_sf"/>
</dbReference>
<dbReference type="AlphaFoldDB" id="A0A5C4RS38"/>
<reference evidence="3 4" key="1">
    <citation type="submission" date="2019-03" db="EMBL/GenBank/DDBJ databases">
        <title>Arenimonas daejeonensis sp. nov., isolated from compost.</title>
        <authorList>
            <person name="Jeon C.O."/>
        </authorList>
    </citation>
    <scope>NUCLEOTIDE SEQUENCE [LARGE SCALE GENOMIC DNA]</scope>
    <source>
        <strain evidence="3 4">R29</strain>
    </source>
</reference>
<protein>
    <submittedName>
        <fullName evidence="3">Peptide-binding protein</fullName>
    </submittedName>
</protein>
<feature type="domain" description="SH3" evidence="2">
    <location>
        <begin position="64"/>
        <end position="100"/>
    </location>
</feature>
<dbReference type="OrthoDB" id="1030757at2"/>
<dbReference type="SUPFAM" id="SSF50044">
    <property type="entry name" value="SH3-domain"/>
    <property type="match status" value="2"/>
</dbReference>
<comment type="caution">
    <text evidence="3">The sequence shown here is derived from an EMBL/GenBank/DDBJ whole genome shotgun (WGS) entry which is preliminary data.</text>
</comment>
<evidence type="ECO:0000313" key="4">
    <source>
        <dbReference type="Proteomes" id="UP000305760"/>
    </source>
</evidence>
<gene>
    <name evidence="3" type="ORF">E1B00_11150</name>
</gene>
<dbReference type="RefSeq" id="WP_139448732.1">
    <property type="nucleotide sequence ID" value="NZ_SMDR01000002.1"/>
</dbReference>